<dbReference type="Gene3D" id="3.50.50.60">
    <property type="entry name" value="FAD/NAD(P)-binding domain"/>
    <property type="match status" value="1"/>
</dbReference>
<keyword evidence="10" id="KW-0539">Nucleus</keyword>
<evidence type="ECO:0000256" key="6">
    <source>
        <dbReference type="ARBA" id="ARBA00022490"/>
    </source>
</evidence>
<evidence type="ECO:0000256" key="8">
    <source>
        <dbReference type="ARBA" id="ARBA00022827"/>
    </source>
</evidence>
<evidence type="ECO:0000313" key="13">
    <source>
        <dbReference type="EMBL" id="KAJ0189362.1"/>
    </source>
</evidence>
<dbReference type="InterPro" id="IPR008728">
    <property type="entry name" value="Elongator_complex_protein_4"/>
</dbReference>
<dbReference type="Pfam" id="PF07992">
    <property type="entry name" value="Pyr_redox_2"/>
    <property type="match status" value="1"/>
</dbReference>
<comment type="similarity">
    <text evidence="4">Belongs to the ELP4 family.</text>
</comment>
<dbReference type="PANTHER" id="PTHR12896:SF1">
    <property type="entry name" value="ELONGATOR COMPLEX PROTEIN 4"/>
    <property type="match status" value="1"/>
</dbReference>
<dbReference type="PANTHER" id="PTHR12896">
    <property type="entry name" value="PAX6 NEIGHBOR PROTEIN PAXNEB"/>
    <property type="match status" value="1"/>
</dbReference>
<evidence type="ECO:0000259" key="12">
    <source>
        <dbReference type="Pfam" id="PF07992"/>
    </source>
</evidence>
<dbReference type="Gene3D" id="3.40.50.300">
    <property type="entry name" value="P-loop containing nucleotide triphosphate hydrolases"/>
    <property type="match status" value="1"/>
</dbReference>
<sequence length="322" mass="35342">MIKGLGSRGLKNCPIFMATGKVRTSSFSKNFSAAPTSSVPGLKYGPNGTIFLSSGIPDLDSNPNTPFLYFIKASKQILGGGFHLGSLVMIMEDTEAPHHMLLLSTFMSQGLVHNQPVLYASPVKNPRAFLGTLPTTLVPKDDKSRNTDAEQKDLRIAWQYKKYLGENKQHNEERGNFVSFYPLWGFLKHLITGNRVECFSLLDCSNLAGFRDMFKGYQIGGAICDGATGATAKTLKLPREDEFWSRGISACAICDGASPIFKGEVLAVVGGGDTGTEEAIYLTKYARHVHLLVRRDQLKASRAMQDRLEKICISLLLIGNKK</sequence>
<feature type="domain" description="FAD/NAD(P)-binding" evidence="12">
    <location>
        <begin position="227"/>
        <end position="311"/>
    </location>
</feature>
<evidence type="ECO:0000256" key="1">
    <source>
        <dbReference type="ARBA" id="ARBA00004123"/>
    </source>
</evidence>
<dbReference type="InterPro" id="IPR023753">
    <property type="entry name" value="FAD/NAD-binding_dom"/>
</dbReference>
<dbReference type="GO" id="GO:0033588">
    <property type="term" value="C:elongator holoenzyme complex"/>
    <property type="evidence" value="ECO:0000318"/>
    <property type="project" value="GO_Central"/>
</dbReference>
<evidence type="ECO:0000256" key="9">
    <source>
        <dbReference type="ARBA" id="ARBA00023157"/>
    </source>
</evidence>
<comment type="caution">
    <text evidence="13">The sequence shown here is derived from an EMBL/GenBank/DDBJ whole genome shotgun (WGS) entry which is preliminary data.</text>
</comment>
<dbReference type="GO" id="GO:0005737">
    <property type="term" value="C:cytoplasm"/>
    <property type="evidence" value="ECO:0000318"/>
    <property type="project" value="GO_Central"/>
</dbReference>
<protein>
    <recommendedName>
        <fullName evidence="5">Elongator complex protein 4</fullName>
    </recommendedName>
</protein>
<name>A0A9R1WXW1_LACSA</name>
<dbReference type="Pfam" id="PF05625">
    <property type="entry name" value="PAXNEB"/>
    <property type="match status" value="1"/>
</dbReference>
<accession>A0A9R1WXW1</accession>
<evidence type="ECO:0000256" key="3">
    <source>
        <dbReference type="ARBA" id="ARBA00005043"/>
    </source>
</evidence>
<dbReference type="GO" id="GO:0005634">
    <property type="term" value="C:nucleus"/>
    <property type="evidence" value="ECO:0007669"/>
    <property type="project" value="UniProtKB-SubCell"/>
</dbReference>
<evidence type="ECO:0000256" key="4">
    <source>
        <dbReference type="ARBA" id="ARBA00007573"/>
    </source>
</evidence>
<reference evidence="13 14" key="1">
    <citation type="journal article" date="2017" name="Nat. Commun.">
        <title>Genome assembly with in vitro proximity ligation data and whole-genome triplication in lettuce.</title>
        <authorList>
            <person name="Reyes-Chin-Wo S."/>
            <person name="Wang Z."/>
            <person name="Yang X."/>
            <person name="Kozik A."/>
            <person name="Arikit S."/>
            <person name="Song C."/>
            <person name="Xia L."/>
            <person name="Froenicke L."/>
            <person name="Lavelle D.O."/>
            <person name="Truco M.J."/>
            <person name="Xia R."/>
            <person name="Zhu S."/>
            <person name="Xu C."/>
            <person name="Xu H."/>
            <person name="Xu X."/>
            <person name="Cox K."/>
            <person name="Korf I."/>
            <person name="Meyers B.C."/>
            <person name="Michelmore R.W."/>
        </authorList>
    </citation>
    <scope>NUCLEOTIDE SEQUENCE [LARGE SCALE GENOMIC DNA]</scope>
    <source>
        <strain evidence="14">cv. Salinas</strain>
        <tissue evidence="13">Seedlings</tissue>
    </source>
</reference>
<evidence type="ECO:0000256" key="7">
    <source>
        <dbReference type="ARBA" id="ARBA00022694"/>
    </source>
</evidence>
<dbReference type="Proteomes" id="UP000235145">
    <property type="component" value="Unassembled WGS sequence"/>
</dbReference>
<dbReference type="InterPro" id="IPR036188">
    <property type="entry name" value="FAD/NAD-bd_sf"/>
</dbReference>
<evidence type="ECO:0000256" key="2">
    <source>
        <dbReference type="ARBA" id="ARBA00004496"/>
    </source>
</evidence>
<evidence type="ECO:0000256" key="5">
    <source>
        <dbReference type="ARBA" id="ARBA00020265"/>
    </source>
</evidence>
<dbReference type="EMBL" id="NBSK02000008">
    <property type="protein sequence ID" value="KAJ0189362.1"/>
    <property type="molecule type" value="Genomic_DNA"/>
</dbReference>
<keyword evidence="7" id="KW-0819">tRNA processing</keyword>
<dbReference type="GO" id="GO:0016668">
    <property type="term" value="F:oxidoreductase activity, acting on a sulfur group of donors, NAD(P) as acceptor"/>
    <property type="evidence" value="ECO:0007669"/>
    <property type="project" value="UniProtKB-ARBA"/>
</dbReference>
<proteinExistence type="inferred from homology"/>
<dbReference type="InterPro" id="IPR027417">
    <property type="entry name" value="P-loop_NTPase"/>
</dbReference>
<dbReference type="AlphaFoldDB" id="A0A9R1WXW1"/>
<dbReference type="PROSITE" id="PS00573">
    <property type="entry name" value="PYRIDINE_REDOX_2"/>
    <property type="match status" value="1"/>
</dbReference>
<evidence type="ECO:0000256" key="10">
    <source>
        <dbReference type="ARBA" id="ARBA00023242"/>
    </source>
</evidence>
<keyword evidence="11" id="KW-0676">Redox-active center</keyword>
<keyword evidence="8" id="KW-0274">FAD</keyword>
<gene>
    <name evidence="13" type="ORF">LSAT_V11C800394140</name>
</gene>
<dbReference type="GO" id="GO:0002098">
    <property type="term" value="P:tRNA wobble uridine modification"/>
    <property type="evidence" value="ECO:0000318"/>
    <property type="project" value="GO_Central"/>
</dbReference>
<keyword evidence="6" id="KW-0963">Cytoplasm</keyword>
<comment type="subcellular location">
    <subcellularLocation>
        <location evidence="2">Cytoplasm</location>
    </subcellularLocation>
    <subcellularLocation>
        <location evidence="1">Nucleus</location>
    </subcellularLocation>
</comment>
<evidence type="ECO:0000256" key="11">
    <source>
        <dbReference type="ARBA" id="ARBA00023284"/>
    </source>
</evidence>
<dbReference type="SUPFAM" id="SSF51905">
    <property type="entry name" value="FAD/NAD(P)-binding domain"/>
    <property type="match status" value="1"/>
</dbReference>
<keyword evidence="8" id="KW-0285">Flavoprotein</keyword>
<dbReference type="InterPro" id="IPR008255">
    <property type="entry name" value="Pyr_nucl-diS_OxRdtase_2_AS"/>
</dbReference>
<keyword evidence="9" id="KW-1015">Disulfide bond</keyword>
<keyword evidence="14" id="KW-1185">Reference proteome</keyword>
<organism evidence="13 14">
    <name type="scientific">Lactuca sativa</name>
    <name type="common">Garden lettuce</name>
    <dbReference type="NCBI Taxonomy" id="4236"/>
    <lineage>
        <taxon>Eukaryota</taxon>
        <taxon>Viridiplantae</taxon>
        <taxon>Streptophyta</taxon>
        <taxon>Embryophyta</taxon>
        <taxon>Tracheophyta</taxon>
        <taxon>Spermatophyta</taxon>
        <taxon>Magnoliopsida</taxon>
        <taxon>eudicotyledons</taxon>
        <taxon>Gunneridae</taxon>
        <taxon>Pentapetalae</taxon>
        <taxon>asterids</taxon>
        <taxon>campanulids</taxon>
        <taxon>Asterales</taxon>
        <taxon>Asteraceae</taxon>
        <taxon>Cichorioideae</taxon>
        <taxon>Cichorieae</taxon>
        <taxon>Lactucinae</taxon>
        <taxon>Lactuca</taxon>
    </lineage>
</organism>
<evidence type="ECO:0000313" key="14">
    <source>
        <dbReference type="Proteomes" id="UP000235145"/>
    </source>
</evidence>
<comment type="pathway">
    <text evidence="3">tRNA modification; 5-methoxycarbonylmethyl-2-thiouridine-tRNA biosynthesis.</text>
</comment>